<dbReference type="Proteomes" id="UP000821845">
    <property type="component" value="Chromosome 5"/>
</dbReference>
<keyword evidence="2" id="KW-1185">Reference proteome</keyword>
<evidence type="ECO:0000313" key="2">
    <source>
        <dbReference type="Proteomes" id="UP000821845"/>
    </source>
</evidence>
<proteinExistence type="predicted"/>
<evidence type="ECO:0000313" key="1">
    <source>
        <dbReference type="EMBL" id="KAH6931651.1"/>
    </source>
</evidence>
<organism evidence="1 2">
    <name type="scientific">Hyalomma asiaticum</name>
    <name type="common">Tick</name>
    <dbReference type="NCBI Taxonomy" id="266040"/>
    <lineage>
        <taxon>Eukaryota</taxon>
        <taxon>Metazoa</taxon>
        <taxon>Ecdysozoa</taxon>
        <taxon>Arthropoda</taxon>
        <taxon>Chelicerata</taxon>
        <taxon>Arachnida</taxon>
        <taxon>Acari</taxon>
        <taxon>Parasitiformes</taxon>
        <taxon>Ixodida</taxon>
        <taxon>Ixodoidea</taxon>
        <taxon>Ixodidae</taxon>
        <taxon>Hyalomminae</taxon>
        <taxon>Hyalomma</taxon>
    </lineage>
</organism>
<accession>A0ACB7S9K6</accession>
<name>A0ACB7S9K6_HYAAI</name>
<gene>
    <name evidence="1" type="ORF">HPB50_026430</name>
</gene>
<protein>
    <submittedName>
        <fullName evidence="1">Uncharacterized protein</fullName>
    </submittedName>
</protein>
<dbReference type="EMBL" id="CM023485">
    <property type="protein sequence ID" value="KAH6931651.1"/>
    <property type="molecule type" value="Genomic_DNA"/>
</dbReference>
<sequence>MGASGGGRRRLLVLCLLSCVALSAAAEHRTGSKARRLAAGPSPPLRGRRGIRWHKMLEPGRNDDVDYAVDSDDDVDDGQDAYPVPAPRVLHANQEDWLLDNLLSQVRRQQAADTTDEHNQPAELASYRSWVPKVWPERGEASGTTQEREDAAASKADGNPVISAVTQSSRMIPTVDRTSKTKPTTPLKDADDDVGHCPAQKVIPEPQRTTDTKAGGLMAAIFGTKLTSVMNATTKATKDAVSATKDQFTTKASTKQPTEKKNHPTTAHSTQQANNETTRKRPESASAVQAPPKSDIGRFVINRFARVSRESAYMEHMEPMVAFACRVHLWIIGVLCALVILLSVALCGANKPGVEPMVMPARPETPSLSPPLSPASPSIKRPPTEVWEDDLYDVSAISKMEKRPSTT</sequence>
<comment type="caution">
    <text evidence="1">The sequence shown here is derived from an EMBL/GenBank/DDBJ whole genome shotgun (WGS) entry which is preliminary data.</text>
</comment>
<reference evidence="1" key="1">
    <citation type="submission" date="2020-05" db="EMBL/GenBank/DDBJ databases">
        <title>Large-scale comparative analyses of tick genomes elucidate their genetic diversity and vector capacities.</title>
        <authorList>
            <person name="Jia N."/>
            <person name="Wang J."/>
            <person name="Shi W."/>
            <person name="Du L."/>
            <person name="Sun Y."/>
            <person name="Zhan W."/>
            <person name="Jiang J."/>
            <person name="Wang Q."/>
            <person name="Zhang B."/>
            <person name="Ji P."/>
            <person name="Sakyi L.B."/>
            <person name="Cui X."/>
            <person name="Yuan T."/>
            <person name="Jiang B."/>
            <person name="Yang W."/>
            <person name="Lam T.T.-Y."/>
            <person name="Chang Q."/>
            <person name="Ding S."/>
            <person name="Wang X."/>
            <person name="Zhu J."/>
            <person name="Ruan X."/>
            <person name="Zhao L."/>
            <person name="Wei J."/>
            <person name="Que T."/>
            <person name="Du C."/>
            <person name="Cheng J."/>
            <person name="Dai P."/>
            <person name="Han X."/>
            <person name="Huang E."/>
            <person name="Gao Y."/>
            <person name="Liu J."/>
            <person name="Shao H."/>
            <person name="Ye R."/>
            <person name="Li L."/>
            <person name="Wei W."/>
            <person name="Wang X."/>
            <person name="Wang C."/>
            <person name="Yang T."/>
            <person name="Huo Q."/>
            <person name="Li W."/>
            <person name="Guo W."/>
            <person name="Chen H."/>
            <person name="Zhou L."/>
            <person name="Ni X."/>
            <person name="Tian J."/>
            <person name="Zhou Y."/>
            <person name="Sheng Y."/>
            <person name="Liu T."/>
            <person name="Pan Y."/>
            <person name="Xia L."/>
            <person name="Li J."/>
            <person name="Zhao F."/>
            <person name="Cao W."/>
        </authorList>
    </citation>
    <scope>NUCLEOTIDE SEQUENCE</scope>
    <source>
        <strain evidence="1">Hyas-2018</strain>
    </source>
</reference>